<dbReference type="PANTHER" id="PTHR30040">
    <property type="entry name" value="THIAMINE BIOSYNTHESIS LIPOPROTEIN APBE"/>
    <property type="match status" value="1"/>
</dbReference>
<evidence type="ECO:0000256" key="10">
    <source>
        <dbReference type="PIRNR" id="PIRNR006268"/>
    </source>
</evidence>
<dbReference type="Proteomes" id="UP000242687">
    <property type="component" value="Unassembled WGS sequence"/>
</dbReference>
<keyword evidence="3 10" id="KW-0285">Flavoprotein</keyword>
<dbReference type="EC" id="2.7.1.180" evidence="1 10"/>
<sequence>MLALKNTSANNLTVFGHETRLMGSNFEISVVGENHAVANQRINSAIAEINRVEKLLTTFGEDSEINLINRNAGMQPVKVSGEIFRLIERSLKIAELTYGTFDITYYSADKIFIDSNNSAPLATIPYSVTKTNYQAVVVDPYACTVFLKEKGMRISLAAIAKGYAADRAKYLLQMEGVSSGVITFDGDILTWGIQPDLEPWTAATALSGFNNQQLANLDISNMALATAVNKQKPAKVNNGGGFMVSAIENIYVLSPSAEFSSALTSPLMAMGINAGLYLMNKLNQVSCVITDDQNRVYTSKGIKTA</sequence>
<dbReference type="PIRSF" id="PIRSF006268">
    <property type="entry name" value="ApbE"/>
    <property type="match status" value="1"/>
</dbReference>
<protein>
    <recommendedName>
        <fullName evidence="2 10">FAD:protein FMN transferase</fullName>
        <ecNumber evidence="1 10">2.7.1.180</ecNumber>
    </recommendedName>
    <alternativeName>
        <fullName evidence="8 10">Flavin transferase</fullName>
    </alternativeName>
</protein>
<accession>A0A2H9VPS4</accession>
<dbReference type="GO" id="GO:0046872">
    <property type="term" value="F:metal ion binding"/>
    <property type="evidence" value="ECO:0007669"/>
    <property type="project" value="UniProtKB-UniRule"/>
</dbReference>
<dbReference type="PANTHER" id="PTHR30040:SF2">
    <property type="entry name" value="FAD:PROTEIN FMN TRANSFERASE"/>
    <property type="match status" value="1"/>
</dbReference>
<evidence type="ECO:0000256" key="2">
    <source>
        <dbReference type="ARBA" id="ARBA00016337"/>
    </source>
</evidence>
<reference evidence="12 13" key="1">
    <citation type="submission" date="2017-11" db="EMBL/GenBank/DDBJ databases">
        <title>Genomic Encyclopedia of Archaeal and Bacterial Type Strains, Phase II (KMG-II): From Individual Species to Whole Genera.</title>
        <authorList>
            <person name="Goeker M."/>
        </authorList>
    </citation>
    <scope>NUCLEOTIDE SEQUENCE [LARGE SCALE GENOMIC DNA]</scope>
    <source>
        <strain evidence="12 13">DSM 28175</strain>
    </source>
</reference>
<dbReference type="AlphaFoldDB" id="A0A2H9VPS4"/>
<evidence type="ECO:0000256" key="7">
    <source>
        <dbReference type="ARBA" id="ARBA00022842"/>
    </source>
</evidence>
<evidence type="ECO:0000313" key="13">
    <source>
        <dbReference type="Proteomes" id="UP000242687"/>
    </source>
</evidence>
<evidence type="ECO:0000256" key="6">
    <source>
        <dbReference type="ARBA" id="ARBA00022827"/>
    </source>
</evidence>
<evidence type="ECO:0000256" key="1">
    <source>
        <dbReference type="ARBA" id="ARBA00011955"/>
    </source>
</evidence>
<keyword evidence="13" id="KW-1185">Reference proteome</keyword>
<feature type="binding site" evidence="11">
    <location>
        <position position="158"/>
    </location>
    <ligand>
        <name>Mg(2+)</name>
        <dbReference type="ChEBI" id="CHEBI:18420"/>
    </ligand>
</feature>
<organism evidence="12 13">
    <name type="scientific">Mucilaginibacter auburnensis</name>
    <dbReference type="NCBI Taxonomy" id="1457233"/>
    <lineage>
        <taxon>Bacteria</taxon>
        <taxon>Pseudomonadati</taxon>
        <taxon>Bacteroidota</taxon>
        <taxon>Sphingobacteriia</taxon>
        <taxon>Sphingobacteriales</taxon>
        <taxon>Sphingobacteriaceae</taxon>
        <taxon>Mucilaginibacter</taxon>
    </lineage>
</organism>
<keyword evidence="4 10" id="KW-0808">Transferase</keyword>
<comment type="similarity">
    <text evidence="10">Belongs to the ApbE family.</text>
</comment>
<dbReference type="OrthoDB" id="9778595at2"/>
<dbReference type="InterPro" id="IPR024932">
    <property type="entry name" value="ApbE"/>
</dbReference>
<evidence type="ECO:0000256" key="3">
    <source>
        <dbReference type="ARBA" id="ARBA00022630"/>
    </source>
</evidence>
<comment type="catalytic activity">
    <reaction evidence="9 10">
        <text>L-threonyl-[protein] + FAD = FMN-L-threonyl-[protein] + AMP + H(+)</text>
        <dbReference type="Rhea" id="RHEA:36847"/>
        <dbReference type="Rhea" id="RHEA-COMP:11060"/>
        <dbReference type="Rhea" id="RHEA-COMP:11061"/>
        <dbReference type="ChEBI" id="CHEBI:15378"/>
        <dbReference type="ChEBI" id="CHEBI:30013"/>
        <dbReference type="ChEBI" id="CHEBI:57692"/>
        <dbReference type="ChEBI" id="CHEBI:74257"/>
        <dbReference type="ChEBI" id="CHEBI:456215"/>
        <dbReference type="EC" id="2.7.1.180"/>
    </reaction>
</comment>
<name>A0A2H9VPS4_9SPHI</name>
<feature type="binding site" evidence="11">
    <location>
        <position position="265"/>
    </location>
    <ligand>
        <name>Mg(2+)</name>
        <dbReference type="ChEBI" id="CHEBI:18420"/>
    </ligand>
</feature>
<dbReference type="SUPFAM" id="SSF143631">
    <property type="entry name" value="ApbE-like"/>
    <property type="match status" value="1"/>
</dbReference>
<keyword evidence="5 10" id="KW-0479">Metal-binding</keyword>
<proteinExistence type="inferred from homology"/>
<dbReference type="Gene3D" id="3.10.520.10">
    <property type="entry name" value="ApbE-like domains"/>
    <property type="match status" value="1"/>
</dbReference>
<comment type="caution">
    <text evidence="12">The sequence shown here is derived from an EMBL/GenBank/DDBJ whole genome shotgun (WGS) entry which is preliminary data.</text>
</comment>
<dbReference type="InterPro" id="IPR003374">
    <property type="entry name" value="ApbE-like_sf"/>
</dbReference>
<keyword evidence="12" id="KW-0449">Lipoprotein</keyword>
<gene>
    <name evidence="12" type="ORF">CLV57_3466</name>
</gene>
<dbReference type="EMBL" id="PGFJ01000002">
    <property type="protein sequence ID" value="PJJ80316.1"/>
    <property type="molecule type" value="Genomic_DNA"/>
</dbReference>
<keyword evidence="6 10" id="KW-0274">FAD</keyword>
<dbReference type="Pfam" id="PF02424">
    <property type="entry name" value="ApbE"/>
    <property type="match status" value="1"/>
</dbReference>
<evidence type="ECO:0000256" key="11">
    <source>
        <dbReference type="PIRSR" id="PIRSR006268-2"/>
    </source>
</evidence>
<evidence type="ECO:0000256" key="5">
    <source>
        <dbReference type="ARBA" id="ARBA00022723"/>
    </source>
</evidence>
<evidence type="ECO:0000313" key="12">
    <source>
        <dbReference type="EMBL" id="PJJ80316.1"/>
    </source>
</evidence>
<keyword evidence="7 10" id="KW-0460">Magnesium</keyword>
<evidence type="ECO:0000256" key="8">
    <source>
        <dbReference type="ARBA" id="ARBA00031306"/>
    </source>
</evidence>
<comment type="cofactor">
    <cofactor evidence="11">
        <name>Mg(2+)</name>
        <dbReference type="ChEBI" id="CHEBI:18420"/>
    </cofactor>
    <cofactor evidence="11">
        <name>Mn(2+)</name>
        <dbReference type="ChEBI" id="CHEBI:29035"/>
    </cofactor>
    <text evidence="11">Magnesium. Can also use manganese.</text>
</comment>
<dbReference type="RefSeq" id="WP_100342604.1">
    <property type="nucleotide sequence ID" value="NZ_PGFJ01000002.1"/>
</dbReference>
<evidence type="ECO:0000256" key="4">
    <source>
        <dbReference type="ARBA" id="ARBA00022679"/>
    </source>
</evidence>
<dbReference type="GO" id="GO:0016740">
    <property type="term" value="F:transferase activity"/>
    <property type="evidence" value="ECO:0007669"/>
    <property type="project" value="UniProtKB-UniRule"/>
</dbReference>
<evidence type="ECO:0000256" key="9">
    <source>
        <dbReference type="ARBA" id="ARBA00048540"/>
    </source>
</evidence>